<protein>
    <submittedName>
        <fullName evidence="7">Pyridoxal-phosphate dependent enzyme</fullName>
    </submittedName>
</protein>
<dbReference type="EMBL" id="CP130612">
    <property type="protein sequence ID" value="WKW13185.1"/>
    <property type="molecule type" value="Genomic_DNA"/>
</dbReference>
<evidence type="ECO:0000256" key="1">
    <source>
        <dbReference type="ARBA" id="ARBA00001933"/>
    </source>
</evidence>
<dbReference type="Proteomes" id="UP001229955">
    <property type="component" value="Chromosome"/>
</dbReference>
<gene>
    <name evidence="6" type="ORF">Strain138_002502</name>
    <name evidence="7" type="ORF">Strain318_002502</name>
</gene>
<comment type="cofactor">
    <cofactor evidence="1">
        <name>pyridoxal 5'-phosphate</name>
        <dbReference type="ChEBI" id="CHEBI:597326"/>
    </cofactor>
</comment>
<accession>A0AA49Q8G7</accession>
<evidence type="ECO:0000256" key="4">
    <source>
        <dbReference type="ARBA" id="ARBA00023239"/>
    </source>
</evidence>
<dbReference type="Gene3D" id="3.40.50.1100">
    <property type="match status" value="2"/>
</dbReference>
<comment type="similarity">
    <text evidence="2">Belongs to the serine/threonine dehydratase family.</text>
</comment>
<dbReference type="GO" id="GO:0006567">
    <property type="term" value="P:L-threonine catabolic process"/>
    <property type="evidence" value="ECO:0007669"/>
    <property type="project" value="TreeGrafter"/>
</dbReference>
<dbReference type="Pfam" id="PF00291">
    <property type="entry name" value="PALP"/>
    <property type="match status" value="1"/>
</dbReference>
<dbReference type="AlphaFoldDB" id="A0AA49Q8G7"/>
<evidence type="ECO:0000313" key="8">
    <source>
        <dbReference type="Proteomes" id="UP001229955"/>
    </source>
</evidence>
<evidence type="ECO:0000313" key="7">
    <source>
        <dbReference type="EMBL" id="WKW16092.1"/>
    </source>
</evidence>
<dbReference type="SUPFAM" id="SSF53686">
    <property type="entry name" value="Tryptophan synthase beta subunit-like PLP-dependent enzymes"/>
    <property type="match status" value="1"/>
</dbReference>
<dbReference type="FunFam" id="3.40.50.1100:FF:000005">
    <property type="entry name" value="Threonine dehydratase catabolic"/>
    <property type="match status" value="1"/>
</dbReference>
<dbReference type="GO" id="GO:0004794">
    <property type="term" value="F:threonine deaminase activity"/>
    <property type="evidence" value="ECO:0007669"/>
    <property type="project" value="TreeGrafter"/>
</dbReference>
<dbReference type="PANTHER" id="PTHR48078">
    <property type="entry name" value="THREONINE DEHYDRATASE, MITOCHONDRIAL-RELATED"/>
    <property type="match status" value="1"/>
</dbReference>
<dbReference type="GO" id="GO:0003941">
    <property type="term" value="F:L-serine ammonia-lyase activity"/>
    <property type="evidence" value="ECO:0007669"/>
    <property type="project" value="TreeGrafter"/>
</dbReference>
<keyword evidence="4" id="KW-0456">Lyase</keyword>
<dbReference type="KEGG" id="pspc:Strain318_002502"/>
<evidence type="ECO:0000256" key="3">
    <source>
        <dbReference type="ARBA" id="ARBA00022898"/>
    </source>
</evidence>
<dbReference type="GO" id="GO:0009097">
    <property type="term" value="P:isoleucine biosynthetic process"/>
    <property type="evidence" value="ECO:0007669"/>
    <property type="project" value="TreeGrafter"/>
</dbReference>
<dbReference type="InterPro" id="IPR036052">
    <property type="entry name" value="TrpB-like_PALP_sf"/>
</dbReference>
<dbReference type="InterPro" id="IPR001926">
    <property type="entry name" value="TrpB-like_PALP"/>
</dbReference>
<name>A0AA49Q8G7_9BACT</name>
<dbReference type="EMBL" id="CP130613">
    <property type="protein sequence ID" value="WKW16092.1"/>
    <property type="molecule type" value="Genomic_DNA"/>
</dbReference>
<dbReference type="GO" id="GO:0030170">
    <property type="term" value="F:pyridoxal phosphate binding"/>
    <property type="evidence" value="ECO:0007669"/>
    <property type="project" value="InterPro"/>
</dbReference>
<dbReference type="InterPro" id="IPR000634">
    <property type="entry name" value="Ser/Thr_deHydtase_PyrdxlP-BS"/>
</dbReference>
<organism evidence="7 8">
    <name type="scientific">Pseudogemmatithrix spongiicola</name>
    <dbReference type="NCBI Taxonomy" id="3062599"/>
    <lineage>
        <taxon>Bacteria</taxon>
        <taxon>Pseudomonadati</taxon>
        <taxon>Gemmatimonadota</taxon>
        <taxon>Gemmatimonadia</taxon>
        <taxon>Gemmatimonadales</taxon>
        <taxon>Gemmatimonadaceae</taxon>
        <taxon>Pseudogemmatithrix</taxon>
    </lineage>
</organism>
<feature type="domain" description="Tryptophan synthase beta chain-like PALP" evidence="5">
    <location>
        <begin position="20"/>
        <end position="303"/>
    </location>
</feature>
<dbReference type="GO" id="GO:0006565">
    <property type="term" value="P:L-serine catabolic process"/>
    <property type="evidence" value="ECO:0007669"/>
    <property type="project" value="TreeGrafter"/>
</dbReference>
<sequence length="321" mass="32634">MHENLLPSAEEIRAAYARIAPHVLRTPLVHDAELSARVGGTVLLKLECLQHGGSFKLRGALNAVMSLEPSARANGIVASSAGNHGIGVAMAAQRLGVRATVFVPSTAPAVKRDKIAALGAIVDASQPSYDAAEDAAKAFAARTGATFVSPCTGRNLLAGAGTVALEIFDERPETVTLVVCVGGGGLVGGMGGFVRDAAPQVRVLAAQSIKTNAMALALAAGHAVDIPDEPTLCDGLAGRVDAEMYAQGKAAIDEIATVEESDVAAAMRFLHRQHGLVVEGSGAVGVAALLRGALKPSAFPVAVTVSGANIERGRFEALLAG</sequence>
<evidence type="ECO:0000256" key="2">
    <source>
        <dbReference type="ARBA" id="ARBA00010869"/>
    </source>
</evidence>
<evidence type="ECO:0000259" key="5">
    <source>
        <dbReference type="Pfam" id="PF00291"/>
    </source>
</evidence>
<reference evidence="7" key="1">
    <citation type="submission" date="2023-07" db="EMBL/GenBank/DDBJ databases">
        <authorList>
            <person name="Haufschild T."/>
            <person name="Kallscheuer N."/>
            <person name="Hammer J."/>
            <person name="Kohn T."/>
            <person name="Kabuu M."/>
            <person name="Jogler M."/>
            <person name="Wohfarth N."/>
            <person name="Heuer A."/>
            <person name="Rohde M."/>
            <person name="van Teeseling M.C.F."/>
            <person name="Jogler C."/>
        </authorList>
    </citation>
    <scope>NUCLEOTIDE SEQUENCE</scope>
    <source>
        <strain evidence="6">Strain 138</strain>
        <strain evidence="7">Strain 318</strain>
    </source>
</reference>
<evidence type="ECO:0000313" key="6">
    <source>
        <dbReference type="EMBL" id="WKW13185.1"/>
    </source>
</evidence>
<accession>A0AA49Q6K1</accession>
<keyword evidence="3" id="KW-0663">Pyridoxal phosphate</keyword>
<keyword evidence="8" id="KW-1185">Reference proteome</keyword>
<dbReference type="InterPro" id="IPR050147">
    <property type="entry name" value="Ser/Thr_Dehydratase"/>
</dbReference>
<dbReference type="RefSeq" id="WP_367886046.1">
    <property type="nucleotide sequence ID" value="NZ_CP130612.1"/>
</dbReference>
<proteinExistence type="inferred from homology"/>
<dbReference type="PROSITE" id="PS00165">
    <property type="entry name" value="DEHYDRATASE_SER_THR"/>
    <property type="match status" value="1"/>
</dbReference>
<dbReference type="PANTHER" id="PTHR48078:SF6">
    <property type="entry name" value="L-THREONINE DEHYDRATASE CATABOLIC TDCB"/>
    <property type="match status" value="1"/>
</dbReference>